<dbReference type="InterPro" id="IPR012675">
    <property type="entry name" value="Beta-grasp_dom_sf"/>
</dbReference>
<evidence type="ECO:0000256" key="4">
    <source>
        <dbReference type="ARBA" id="ARBA00022723"/>
    </source>
</evidence>
<proteinExistence type="inferred from homology"/>
<keyword evidence="4" id="KW-0479">Metal-binding</keyword>
<dbReference type="InterPro" id="IPR001041">
    <property type="entry name" value="2Fe-2S_ferredoxin-type"/>
</dbReference>
<dbReference type="STRING" id="70448.Q00SS1"/>
<reference evidence="11 12" key="2">
    <citation type="journal article" date="2014" name="BMC Genomics">
        <title>An improved genome of the model marine alga Ostreococcus tauri unfolds by assessing Illumina de novo assemblies.</title>
        <authorList>
            <person name="Blanc-Mathieu R."/>
            <person name="Verhelst B."/>
            <person name="Derelle E."/>
            <person name="Rombauts S."/>
            <person name="Bouget F.Y."/>
            <person name="Carre I."/>
            <person name="Chateau A."/>
            <person name="Eyre-Walker A."/>
            <person name="Grimsley N."/>
            <person name="Moreau H."/>
            <person name="Piegu B."/>
            <person name="Rivals E."/>
            <person name="Schackwitz W."/>
            <person name="Van de Peer Y."/>
            <person name="Piganeau G."/>
        </authorList>
    </citation>
    <scope>NUCLEOTIDE SEQUENCE [LARGE SCALE GENOMIC DNA]</scope>
    <source>
        <strain evidence="12">OTTH 0595 / CCAP 157/2 / RCC745</strain>
    </source>
</reference>
<evidence type="ECO:0000256" key="9">
    <source>
        <dbReference type="SAM" id="MobiDB-lite"/>
    </source>
</evidence>
<dbReference type="GO" id="GO:0051537">
    <property type="term" value="F:2 iron, 2 sulfur cluster binding"/>
    <property type="evidence" value="ECO:0007669"/>
    <property type="project" value="UniProtKB-KW"/>
</dbReference>
<evidence type="ECO:0000256" key="2">
    <source>
        <dbReference type="ARBA" id="ARBA00022448"/>
    </source>
</evidence>
<dbReference type="CDD" id="cd00207">
    <property type="entry name" value="fer2"/>
    <property type="match status" value="1"/>
</dbReference>
<dbReference type="PANTHER" id="PTHR43112:SF21">
    <property type="entry name" value="FERREDOXIN"/>
    <property type="match status" value="1"/>
</dbReference>
<accession>Q00SS1</accession>
<dbReference type="InterPro" id="IPR036010">
    <property type="entry name" value="2Fe-2S_ferredoxin-like_sf"/>
</dbReference>
<dbReference type="OMA" id="CVARCAK"/>
<comment type="cofactor">
    <cofactor evidence="8">
        <name>[2Fe-2S] cluster</name>
        <dbReference type="ChEBI" id="CHEBI:190135"/>
    </cofactor>
</comment>
<dbReference type="PROSITE" id="PS51085">
    <property type="entry name" value="2FE2S_FER_2"/>
    <property type="match status" value="1"/>
</dbReference>
<evidence type="ECO:0000256" key="3">
    <source>
        <dbReference type="ARBA" id="ARBA00022714"/>
    </source>
</evidence>
<dbReference type="InParanoid" id="Q00SS1"/>
<name>Q00SS1_OSTTA</name>
<evidence type="ECO:0000256" key="6">
    <source>
        <dbReference type="ARBA" id="ARBA00023004"/>
    </source>
</evidence>
<reference evidence="12" key="1">
    <citation type="journal article" date="2006" name="Proc. Natl. Acad. Sci. U.S.A.">
        <title>Genome analysis of the smallest free-living eukaryote Ostreococcus tauri unveils many unique features.</title>
        <authorList>
            <person name="Derelle E."/>
            <person name="Ferraz C."/>
            <person name="Rombauts S."/>
            <person name="Rouze P."/>
            <person name="Worden A.Z."/>
            <person name="Robbens S."/>
            <person name="Partensky F."/>
            <person name="Degroeve S."/>
            <person name="Echeynie S."/>
            <person name="Cooke R."/>
            <person name="Saeys Y."/>
            <person name="Wuyts J."/>
            <person name="Jabbari K."/>
            <person name="Bowler C."/>
            <person name="Panaud O."/>
            <person name="Piegu B."/>
            <person name="Ball S.G."/>
            <person name="Ral J.-P."/>
            <person name="Bouget F.-Y."/>
            <person name="Piganeau G."/>
            <person name="De Baets B."/>
            <person name="Picard A."/>
            <person name="Delseny M."/>
            <person name="Demaille J."/>
            <person name="Van de Peer Y."/>
            <person name="Moreau H."/>
        </authorList>
    </citation>
    <scope>NUCLEOTIDE SEQUENCE [LARGE SCALE GENOMIC DNA]</scope>
    <source>
        <strain evidence="12">OTTH 0595 / CCAP 157/2 / RCC745</strain>
    </source>
</reference>
<dbReference type="Gene3D" id="3.10.20.30">
    <property type="match status" value="1"/>
</dbReference>
<dbReference type="RefSeq" id="XP_003084127.1">
    <property type="nucleotide sequence ID" value="XM_003084079.1"/>
</dbReference>
<dbReference type="PANTHER" id="PTHR43112">
    <property type="entry name" value="FERREDOXIN"/>
    <property type="match status" value="1"/>
</dbReference>
<evidence type="ECO:0000259" key="10">
    <source>
        <dbReference type="PROSITE" id="PS51085"/>
    </source>
</evidence>
<dbReference type="EMBL" id="CAID01000018">
    <property type="protein sequence ID" value="CAL58543.1"/>
    <property type="molecule type" value="Genomic_DNA"/>
</dbReference>
<evidence type="ECO:0000256" key="8">
    <source>
        <dbReference type="ARBA" id="ARBA00034078"/>
    </source>
</evidence>
<keyword evidence="5" id="KW-0249">Electron transport</keyword>
<dbReference type="OrthoDB" id="1885901at2759"/>
<evidence type="ECO:0000256" key="5">
    <source>
        <dbReference type="ARBA" id="ARBA00022982"/>
    </source>
</evidence>
<keyword evidence="6" id="KW-0408">Iron</keyword>
<keyword evidence="7" id="KW-0411">Iron-sulfur</keyword>
<keyword evidence="12" id="KW-1185">Reference proteome</keyword>
<organism evidence="11 12">
    <name type="scientific">Ostreococcus tauri</name>
    <name type="common">Marine green alga</name>
    <dbReference type="NCBI Taxonomy" id="70448"/>
    <lineage>
        <taxon>Eukaryota</taxon>
        <taxon>Viridiplantae</taxon>
        <taxon>Chlorophyta</taxon>
        <taxon>Mamiellophyceae</taxon>
        <taxon>Mamiellales</taxon>
        <taxon>Bathycoccaceae</taxon>
        <taxon>Ostreococcus</taxon>
    </lineage>
</organism>
<feature type="domain" description="2Fe-2S ferredoxin-type" evidence="10">
    <location>
        <begin position="64"/>
        <end position="161"/>
    </location>
</feature>
<comment type="caution">
    <text evidence="11">The sequence shown here is derived from an EMBL/GenBank/DDBJ whole genome shotgun (WGS) entry which is preliminary data.</text>
</comment>
<evidence type="ECO:0000256" key="7">
    <source>
        <dbReference type="ARBA" id="ARBA00023014"/>
    </source>
</evidence>
<evidence type="ECO:0000313" key="11">
    <source>
        <dbReference type="EMBL" id="CAL58543.1"/>
    </source>
</evidence>
<dbReference type="PROSITE" id="PS00197">
    <property type="entry name" value="2FE2S_FER_1"/>
    <property type="match status" value="1"/>
</dbReference>
<evidence type="ECO:0000256" key="1">
    <source>
        <dbReference type="ARBA" id="ARBA00007874"/>
    </source>
</evidence>
<comment type="similarity">
    <text evidence="1">Belongs to the 2Fe2S plant-type ferredoxin family.</text>
</comment>
<gene>
    <name evidence="11" type="ORF">OT_ostta18g00820</name>
</gene>
<dbReference type="AlphaFoldDB" id="Q00SS1"/>
<sequence length="194" mass="20608">MSRASLALGDARALRPRPASSASRRRARTPTRAFFNGKGADKTARDAIDLSKRKISSETDDKGAAVTVSFLGANDSRVDVTCGSNQYILDAGLEAGIEIPFTCRGGICGACVARCAKGTIDQSDIADLEFTLSEEELKSGMVLLCMARPVGDVEIETQSDWGYSLGVCEWRGATGEILGRDPTPLMGDTDRIGL</sequence>
<dbReference type="KEGG" id="ota:OT_ostta18g00820"/>
<dbReference type="SUPFAM" id="SSF54292">
    <property type="entry name" value="2Fe-2S ferredoxin-like"/>
    <property type="match status" value="1"/>
</dbReference>
<dbReference type="Proteomes" id="UP000009170">
    <property type="component" value="Unassembled WGS sequence"/>
</dbReference>
<evidence type="ECO:0000313" key="12">
    <source>
        <dbReference type="Proteomes" id="UP000009170"/>
    </source>
</evidence>
<protein>
    <submittedName>
        <fullName evidence="11">2Fe-2S ferredoxin, iron-sulphur binding site</fullName>
    </submittedName>
</protein>
<keyword evidence="2" id="KW-0813">Transport</keyword>
<dbReference type="GO" id="GO:0046872">
    <property type="term" value="F:metal ion binding"/>
    <property type="evidence" value="ECO:0007669"/>
    <property type="project" value="UniProtKB-KW"/>
</dbReference>
<dbReference type="GeneID" id="9838295"/>
<dbReference type="InterPro" id="IPR006058">
    <property type="entry name" value="2Fe2S_fd_BS"/>
</dbReference>
<keyword evidence="3" id="KW-0001">2Fe-2S</keyword>
<feature type="region of interest" description="Disordered" evidence="9">
    <location>
        <begin position="1"/>
        <end position="40"/>
    </location>
</feature>
<dbReference type="Pfam" id="PF00111">
    <property type="entry name" value="Fer2"/>
    <property type="match status" value="1"/>
</dbReference>